<dbReference type="HOGENOM" id="CLU_896344_0_0_3"/>
<reference evidence="2 3" key="1">
    <citation type="submission" date="2012-06" db="EMBL/GenBank/DDBJ databases">
        <title>Finished plasmid 1 of genome of Crinalium epipsammum PCC 9333.</title>
        <authorList>
            <consortium name="US DOE Joint Genome Institute"/>
            <person name="Gugger M."/>
            <person name="Coursin T."/>
            <person name="Rippka R."/>
            <person name="Tandeau De Marsac N."/>
            <person name="Huntemann M."/>
            <person name="Wei C.-L."/>
            <person name="Han J."/>
            <person name="Detter J.C."/>
            <person name="Han C."/>
            <person name="Tapia R."/>
            <person name="Davenport K."/>
            <person name="Daligault H."/>
            <person name="Erkkila T."/>
            <person name="Gu W."/>
            <person name="Munk A.C.C."/>
            <person name="Teshima H."/>
            <person name="Xu Y."/>
            <person name="Chain P."/>
            <person name="Chen A."/>
            <person name="Krypides N."/>
            <person name="Mavromatis K."/>
            <person name="Markowitz V."/>
            <person name="Szeto E."/>
            <person name="Ivanova N."/>
            <person name="Mikhailova N."/>
            <person name="Ovchinnikova G."/>
            <person name="Pagani I."/>
            <person name="Pati A."/>
            <person name="Goodwin L."/>
            <person name="Peters L."/>
            <person name="Pitluck S."/>
            <person name="Woyke T."/>
            <person name="Kerfeld C."/>
        </authorList>
    </citation>
    <scope>NUCLEOTIDE SEQUENCE [LARGE SCALE GENOMIC DNA]</scope>
    <source>
        <strain evidence="2 3">PCC 9333</strain>
        <plasmid evidence="3">Plasmid pCRI9333.01</plasmid>
    </source>
</reference>
<sequence length="310" mass="34362">MFDRAIRIVTQFFSKSSTAKTTQLEGDSLKLKDLTVNKFSNNNNLTNDEQSVPTEKAVKNYVDGAITDIKATLVNKADTTEVKSEINALSTELKAYFNQEVTDIKTTLANKADSTEVKSEINALSTELKAYFNQEITDVKAILANKAALNGNSEENFNAKNLNVETSIYSKVVATETINSQTVASVKAVSNGFYQVSSRVLKEEINDLSSQDVTEILRSLNPVKFTYTEDESKTPFAGFIAEDTPDLLTSNDKQAIKVVDLVAVLTKIMQDNQKTLHNLVKLTKQQQSEITALKEIVQNLERQRSGMENP</sequence>
<evidence type="ECO:0000313" key="3">
    <source>
        <dbReference type="Proteomes" id="UP000010472"/>
    </source>
</evidence>
<organism evidence="2 3">
    <name type="scientific">Crinalium epipsammum PCC 9333</name>
    <dbReference type="NCBI Taxonomy" id="1173022"/>
    <lineage>
        <taxon>Bacteria</taxon>
        <taxon>Bacillati</taxon>
        <taxon>Cyanobacteriota</taxon>
        <taxon>Cyanophyceae</taxon>
        <taxon>Gomontiellales</taxon>
        <taxon>Gomontiellaceae</taxon>
        <taxon>Crinalium</taxon>
    </lineage>
</organism>
<dbReference type="Pfam" id="PF13884">
    <property type="entry name" value="Peptidase_S74"/>
    <property type="match status" value="1"/>
</dbReference>
<dbReference type="Proteomes" id="UP000010472">
    <property type="component" value="Plasmid pCRI9333.01"/>
</dbReference>
<dbReference type="OrthoDB" id="483990at2"/>
<feature type="domain" description="Peptidase S74" evidence="1">
    <location>
        <begin position="197"/>
        <end position="297"/>
    </location>
</feature>
<dbReference type="KEGG" id="cep:Cri9333_4711"/>
<keyword evidence="3" id="KW-1185">Reference proteome</keyword>
<dbReference type="Gene3D" id="1.20.58.130">
    <property type="match status" value="1"/>
</dbReference>
<name>K9W7Q0_9CYAN</name>
<dbReference type="InterPro" id="IPR030392">
    <property type="entry name" value="S74_ICA"/>
</dbReference>
<accession>K9W7Q0</accession>
<keyword evidence="2" id="KW-0614">Plasmid</keyword>
<evidence type="ECO:0000313" key="2">
    <source>
        <dbReference type="EMBL" id="AFZ15490.1"/>
    </source>
</evidence>
<geneLocation type="plasmid" evidence="2 3">
    <name>pCRI9333.01</name>
</geneLocation>
<gene>
    <name evidence="2" type="ORF">Cri9333_4711</name>
</gene>
<dbReference type="PROSITE" id="PS51688">
    <property type="entry name" value="ICA"/>
    <property type="match status" value="1"/>
</dbReference>
<proteinExistence type="predicted"/>
<dbReference type="EMBL" id="CP003621">
    <property type="protein sequence ID" value="AFZ15490.1"/>
    <property type="molecule type" value="Genomic_DNA"/>
</dbReference>
<dbReference type="AlphaFoldDB" id="K9W7Q0"/>
<protein>
    <recommendedName>
        <fullName evidence="1">Peptidase S74 domain-containing protein</fullName>
    </recommendedName>
</protein>
<evidence type="ECO:0000259" key="1">
    <source>
        <dbReference type="PROSITE" id="PS51688"/>
    </source>
</evidence>